<dbReference type="GO" id="GO:0005829">
    <property type="term" value="C:cytosol"/>
    <property type="evidence" value="ECO:0007669"/>
    <property type="project" value="TreeGrafter"/>
</dbReference>
<proteinExistence type="inferred from homology"/>
<dbReference type="CDD" id="cd05313">
    <property type="entry name" value="NAD_bind_2_Glu_DH"/>
    <property type="match status" value="1"/>
</dbReference>
<dbReference type="EMBL" id="CAJOBB010000370">
    <property type="protein sequence ID" value="CAF3663631.1"/>
    <property type="molecule type" value="Genomic_DNA"/>
</dbReference>
<feature type="binding site" evidence="6">
    <location>
        <position position="115"/>
    </location>
    <ligand>
        <name>substrate</name>
    </ligand>
</feature>
<evidence type="ECO:0000256" key="7">
    <source>
        <dbReference type="PIRSR" id="PIRSR000185-3"/>
    </source>
</evidence>
<evidence type="ECO:0000256" key="6">
    <source>
        <dbReference type="PIRSR" id="PIRSR000185-2"/>
    </source>
</evidence>
<dbReference type="PRINTS" id="PR00082">
    <property type="entry name" value="GLFDHDRGNASE"/>
</dbReference>
<dbReference type="EMBL" id="CAJNOI010000006">
    <property type="protein sequence ID" value="CAF0757982.1"/>
    <property type="molecule type" value="Genomic_DNA"/>
</dbReference>
<keyword evidence="6" id="KW-0520">NAD</keyword>
<dbReference type="InterPro" id="IPR036291">
    <property type="entry name" value="NAD(P)-bd_dom_sf"/>
</dbReference>
<dbReference type="Pfam" id="PF00208">
    <property type="entry name" value="ELFV_dehydrog"/>
    <property type="match status" value="1"/>
</dbReference>
<keyword evidence="3 4" id="KW-0560">Oxidoreductase</keyword>
<dbReference type="SUPFAM" id="SSF51735">
    <property type="entry name" value="NAD(P)-binding Rossmann-fold domains"/>
    <property type="match status" value="1"/>
</dbReference>
<protein>
    <recommendedName>
        <fullName evidence="4">Glutamate dehydrogenase</fullName>
    </recommendedName>
</protein>
<dbReference type="OrthoDB" id="6718861at2759"/>
<evidence type="ECO:0000256" key="4">
    <source>
        <dbReference type="PIRNR" id="PIRNR000185"/>
    </source>
</evidence>
<dbReference type="PANTHER" id="PTHR43571:SF1">
    <property type="entry name" value="NADP-SPECIFIC GLUTAMATE DEHYDROGENASE 1-RELATED"/>
    <property type="match status" value="1"/>
</dbReference>
<dbReference type="Proteomes" id="UP000663868">
    <property type="component" value="Unassembled WGS sequence"/>
</dbReference>
<dbReference type="Pfam" id="PF02812">
    <property type="entry name" value="ELFV_dehydrog_N"/>
    <property type="match status" value="1"/>
</dbReference>
<organism evidence="11 15">
    <name type="scientific">Adineta steineri</name>
    <dbReference type="NCBI Taxonomy" id="433720"/>
    <lineage>
        <taxon>Eukaryota</taxon>
        <taxon>Metazoa</taxon>
        <taxon>Spiralia</taxon>
        <taxon>Gnathifera</taxon>
        <taxon>Rotifera</taxon>
        <taxon>Eurotatoria</taxon>
        <taxon>Bdelloidea</taxon>
        <taxon>Adinetida</taxon>
        <taxon>Adinetidae</taxon>
        <taxon>Adineta</taxon>
    </lineage>
</organism>
<evidence type="ECO:0000313" key="14">
    <source>
        <dbReference type="Proteomes" id="UP000663832"/>
    </source>
</evidence>
<dbReference type="FunFam" id="1.10.285.10:FF:000001">
    <property type="entry name" value="Glutamate dehydrogenase"/>
    <property type="match status" value="1"/>
</dbReference>
<dbReference type="Gene3D" id="1.10.285.10">
    <property type="entry name" value="Glutamate Dehydrogenase, chain A, domain 3"/>
    <property type="match status" value="2"/>
</dbReference>
<dbReference type="InterPro" id="IPR033524">
    <property type="entry name" value="Glu/Leu/Phe/Val_DH_AS"/>
</dbReference>
<dbReference type="InterPro" id="IPR046346">
    <property type="entry name" value="Aminoacid_DH-like_N_sf"/>
</dbReference>
<dbReference type="PIRSF" id="PIRSF000185">
    <property type="entry name" value="Glu_DH"/>
    <property type="match status" value="1"/>
</dbReference>
<dbReference type="FunFam" id="3.40.50.10860:FF:000002">
    <property type="entry name" value="Glutamate dehydrogenase"/>
    <property type="match status" value="1"/>
</dbReference>
<dbReference type="GO" id="GO:0006537">
    <property type="term" value="P:glutamate biosynthetic process"/>
    <property type="evidence" value="ECO:0007669"/>
    <property type="project" value="TreeGrafter"/>
</dbReference>
<dbReference type="FunFam" id="3.40.50.720:FF:000030">
    <property type="entry name" value="Glutamate dehydrogenase"/>
    <property type="match status" value="1"/>
</dbReference>
<dbReference type="Proteomes" id="UP000663860">
    <property type="component" value="Unassembled WGS sequence"/>
</dbReference>
<keyword evidence="6" id="KW-0547">Nucleotide-binding</keyword>
<dbReference type="AlphaFoldDB" id="A0A813T7R2"/>
<dbReference type="NCBIfam" id="NF006929">
    <property type="entry name" value="PRK09414.1"/>
    <property type="match status" value="1"/>
</dbReference>
<feature type="binding site" evidence="6">
    <location>
        <position position="166"/>
    </location>
    <ligand>
        <name>substrate</name>
    </ligand>
</feature>
<feature type="domain" description="Glutamate/phenylalanine/leucine/valine/L-tryptophan dehydrogenase C-terminal" evidence="9">
    <location>
        <begin position="204"/>
        <end position="447"/>
    </location>
</feature>
<dbReference type="EMBL" id="CAJNOM010000033">
    <property type="protein sequence ID" value="CAF0865176.1"/>
    <property type="molecule type" value="Genomic_DNA"/>
</dbReference>
<feature type="binding site" evidence="6">
    <location>
        <position position="211"/>
    </location>
    <ligand>
        <name>NAD(+)</name>
        <dbReference type="ChEBI" id="CHEBI:57540"/>
    </ligand>
</feature>
<dbReference type="InterPro" id="IPR014362">
    <property type="entry name" value="Glu_DH"/>
</dbReference>
<feature type="binding site" evidence="6">
    <location>
        <position position="112"/>
    </location>
    <ligand>
        <name>substrate</name>
    </ligand>
</feature>
<evidence type="ECO:0000256" key="8">
    <source>
        <dbReference type="RuleBase" id="RU004417"/>
    </source>
</evidence>
<dbReference type="GO" id="GO:0004354">
    <property type="term" value="F:glutamate dehydrogenase (NADP+) activity"/>
    <property type="evidence" value="ECO:0007669"/>
    <property type="project" value="TreeGrafter"/>
</dbReference>
<dbReference type="Proteomes" id="UP000663877">
    <property type="component" value="Unassembled WGS sequence"/>
</dbReference>
<feature type="binding site" evidence="6">
    <location>
        <position position="242"/>
    </location>
    <ligand>
        <name>NAD(+)</name>
        <dbReference type="ChEBI" id="CHEBI:57540"/>
    </ligand>
</feature>
<evidence type="ECO:0000313" key="12">
    <source>
        <dbReference type="EMBL" id="CAF0865176.1"/>
    </source>
</evidence>
<dbReference type="Gene3D" id="3.40.50.10860">
    <property type="entry name" value="Leucine Dehydrogenase, chain A, domain 1"/>
    <property type="match status" value="1"/>
</dbReference>
<gene>
    <name evidence="10" type="ORF">BJG266_LOCUS2843</name>
    <name evidence="11" type="ORF">IZO911_LOCUS7150</name>
    <name evidence="13" type="ORF">KXQ929_LOCUS8490</name>
    <name evidence="12" type="ORF">QVE165_LOCUS7589</name>
</gene>
<dbReference type="InterPro" id="IPR033922">
    <property type="entry name" value="NAD_bind_Glu_DH"/>
</dbReference>
<name>A0A813T7R2_9BILA</name>
<feature type="site" description="Important for catalysis" evidence="7">
    <location>
        <position position="167"/>
    </location>
</feature>
<dbReference type="InterPro" id="IPR006096">
    <property type="entry name" value="Glu/Leu/Phe/Val/Trp_DH_C"/>
</dbReference>
<dbReference type="EMBL" id="CAJNOE010000046">
    <property type="protein sequence ID" value="CAF0805163.1"/>
    <property type="molecule type" value="Genomic_DNA"/>
</dbReference>
<dbReference type="Gene3D" id="3.40.50.720">
    <property type="entry name" value="NAD(P)-binding Rossmann-like Domain"/>
    <property type="match status" value="1"/>
</dbReference>
<dbReference type="InterPro" id="IPR050724">
    <property type="entry name" value="Glu_Leu_Phe_Val_DH"/>
</dbReference>
<evidence type="ECO:0000256" key="3">
    <source>
        <dbReference type="ARBA" id="ARBA00023002"/>
    </source>
</evidence>
<accession>A0A813T7R2</accession>
<evidence type="ECO:0000313" key="13">
    <source>
        <dbReference type="EMBL" id="CAF3663631.1"/>
    </source>
</evidence>
<dbReference type="InterPro" id="IPR006097">
    <property type="entry name" value="Glu/Leu/Phe/Val/Trp_DH_dimer"/>
</dbReference>
<feature type="active site" description="Proton donor" evidence="5">
    <location>
        <position position="127"/>
    </location>
</feature>
<evidence type="ECO:0000313" key="11">
    <source>
        <dbReference type="EMBL" id="CAF0805163.1"/>
    </source>
</evidence>
<dbReference type="PANTHER" id="PTHR43571">
    <property type="entry name" value="NADP-SPECIFIC GLUTAMATE DEHYDROGENASE 1-RELATED"/>
    <property type="match status" value="1"/>
</dbReference>
<comment type="subunit">
    <text evidence="2">Homohexamer.</text>
</comment>
<evidence type="ECO:0000256" key="5">
    <source>
        <dbReference type="PIRSR" id="PIRSR000185-1"/>
    </source>
</evidence>
<reference evidence="11" key="1">
    <citation type="submission" date="2021-02" db="EMBL/GenBank/DDBJ databases">
        <authorList>
            <person name="Nowell W R."/>
        </authorList>
    </citation>
    <scope>NUCLEOTIDE SEQUENCE</scope>
</reference>
<comment type="caution">
    <text evidence="11">The sequence shown here is derived from an EMBL/GenBank/DDBJ whole genome shotgun (WGS) entry which is preliminary data.</text>
</comment>
<evidence type="ECO:0000256" key="2">
    <source>
        <dbReference type="ARBA" id="ARBA00011643"/>
    </source>
</evidence>
<dbReference type="Proteomes" id="UP000663832">
    <property type="component" value="Unassembled WGS sequence"/>
</dbReference>
<dbReference type="PROSITE" id="PS00074">
    <property type="entry name" value="GLFV_DEHYDROGENASE"/>
    <property type="match status" value="1"/>
</dbReference>
<evidence type="ECO:0000256" key="1">
    <source>
        <dbReference type="ARBA" id="ARBA00006382"/>
    </source>
</evidence>
<evidence type="ECO:0000259" key="9">
    <source>
        <dbReference type="SMART" id="SM00839"/>
    </source>
</evidence>
<evidence type="ECO:0000313" key="10">
    <source>
        <dbReference type="EMBL" id="CAF0757982.1"/>
    </source>
</evidence>
<evidence type="ECO:0000313" key="15">
    <source>
        <dbReference type="Proteomes" id="UP000663860"/>
    </source>
</evidence>
<comment type="similarity">
    <text evidence="1 4 8">Belongs to the Glu/Leu/Phe/Val dehydrogenases family.</text>
</comment>
<sequence length="449" mass="49921">MPSDYVDRVLEHLKKKNADEKEFLEVAEEVLNCLRPVIEKHPEYEKLALLERFTEPERVIIFRVPWEDDNGQIHVNRGYRVQFNGAIGPYKGGLRFHPTVYLGIIKFLGLEQILKNSLTGLPIGGGKGGSDFDPQGKSDTEVQRFCQSFMSELYRHIGPDVDVPAGDIGVGGREIGYLYGQYRRIRGAFENGVLTGKGLTYGGSHIRSEATGFGAMYYADEVLKEKGDSLKDKVIVLSGYGNVAWGVCIKARDLGAKVISISGRDGYVHDPEGINTDEKIDFLLRIRSEHKIKLEDYAKQFNVKFHAKEKPWKLKGDIAFPSATENEIDLEEAKELHKNGIKYVFEGANFPTTSKAMAYFKKNGVILGPAIAANAGGVAVSELEMTQNSSRLLWTKEKVDAKLKEIMVNIHTKSKEAAEKYELGYDLVAGANIAGFEKVAEAMIAQGTY</sequence>
<feature type="binding site" evidence="6">
    <location>
        <position position="91"/>
    </location>
    <ligand>
        <name>substrate</name>
    </ligand>
</feature>
<dbReference type="InterPro" id="IPR006095">
    <property type="entry name" value="Glu/Leu/Phe/Val/Trp_DH"/>
</dbReference>
<feature type="binding site" evidence="6">
    <location>
        <position position="381"/>
    </location>
    <ligand>
        <name>substrate</name>
    </ligand>
</feature>
<keyword evidence="14" id="KW-1185">Reference proteome</keyword>
<dbReference type="SUPFAM" id="SSF53223">
    <property type="entry name" value="Aminoacid dehydrogenase-like, N-terminal domain"/>
    <property type="match status" value="1"/>
</dbReference>
<dbReference type="SMART" id="SM00839">
    <property type="entry name" value="ELFV_dehydrog"/>
    <property type="match status" value="1"/>
</dbReference>
<dbReference type="GO" id="GO:0000166">
    <property type="term" value="F:nucleotide binding"/>
    <property type="evidence" value="ECO:0007669"/>
    <property type="project" value="UniProtKB-KW"/>
</dbReference>